<dbReference type="InterPro" id="IPR056908">
    <property type="entry name" value="Gp80-like"/>
</dbReference>
<proteinExistence type="predicted"/>
<organism evidence="1 2">
    <name type="scientific">Pseudomethylobacillus aquaticus</name>
    <dbReference type="NCBI Taxonomy" id="2676064"/>
    <lineage>
        <taxon>Bacteria</taxon>
        <taxon>Pseudomonadati</taxon>
        <taxon>Pseudomonadota</taxon>
        <taxon>Betaproteobacteria</taxon>
        <taxon>Nitrosomonadales</taxon>
        <taxon>Methylophilaceae</taxon>
        <taxon>Pseudomethylobacillus</taxon>
    </lineage>
</organism>
<name>A0A3N0UYX4_9PROT</name>
<protein>
    <submittedName>
        <fullName evidence="1">Uncharacterized protein</fullName>
    </submittedName>
</protein>
<dbReference type="EMBL" id="RJVP01000004">
    <property type="protein sequence ID" value="ROH85747.1"/>
    <property type="molecule type" value="Genomic_DNA"/>
</dbReference>
<evidence type="ECO:0000313" key="2">
    <source>
        <dbReference type="Proteomes" id="UP000275137"/>
    </source>
</evidence>
<gene>
    <name evidence="1" type="ORF">ED236_08355</name>
</gene>
<dbReference type="AlphaFoldDB" id="A0A3N0UYX4"/>
<dbReference type="Pfam" id="PF23140">
    <property type="entry name" value="Gp80"/>
    <property type="match status" value="2"/>
</dbReference>
<evidence type="ECO:0000313" key="1">
    <source>
        <dbReference type="EMBL" id="ROH85747.1"/>
    </source>
</evidence>
<dbReference type="RefSeq" id="WP_123237521.1">
    <property type="nucleotide sequence ID" value="NZ_RJVP01000004.1"/>
</dbReference>
<accession>A0A3N0UYX4</accession>
<keyword evidence="2" id="KW-1185">Reference proteome</keyword>
<sequence length="264" mass="26827">MSLSNLLEEAVGAHLLRSAAWAKPVALYLALLKTDPGENGVMDEVNGGGYVRLAAGPDDALWSSPVGGNKQFANAVDLTFAAPTADWGRVSHFALMDAAAGGAMLAYAPLTVPREIYGNDPAPLFAAGDLKLTFAGHLSDLLAECIGTHLLRSGSWEKPTALTVGLETDAGAEVAGGGYSRLVAGPSDAAWTGPTEGNGQHTNATTLAWPSPTADWGTVATVVLWDAAAGGNALVAIPLTTPRPIAAGALAPNFQAGGISLAFD</sequence>
<comment type="caution">
    <text evidence="1">The sequence shown here is derived from an EMBL/GenBank/DDBJ whole genome shotgun (WGS) entry which is preliminary data.</text>
</comment>
<reference evidence="1 2" key="1">
    <citation type="submission" date="2018-10" db="EMBL/GenBank/DDBJ databases">
        <authorList>
            <person name="Chen W.-M."/>
        </authorList>
    </citation>
    <scope>NUCLEOTIDE SEQUENCE [LARGE SCALE GENOMIC DNA]</scope>
    <source>
        <strain evidence="1 2">H-5</strain>
    </source>
</reference>
<dbReference type="Proteomes" id="UP000275137">
    <property type="component" value="Unassembled WGS sequence"/>
</dbReference>